<protein>
    <submittedName>
        <fullName evidence="1">Uncharacterized protein</fullName>
    </submittedName>
</protein>
<comment type="caution">
    <text evidence="1">The sequence shown here is derived from an EMBL/GenBank/DDBJ whole genome shotgun (WGS) entry which is preliminary data.</text>
</comment>
<sequence length="250" mass="28703">MWMFKECIPRSRPQMWRYRNVNDNEVDVEEEILNENGLPLEAPSIKMSLSKKHDNWLLKCQRSYLDENSSLFALNWFALNESIAVRFRMRRDDASQETADCIWRTPNVVYEVLSPDTPTYVPTDMCHQPYVLDIVLGHKIKRPMHVEVVYDMDTQHLPILMTVGTSTSNSPPATLRQCMDWEKFQTSLEALHLGSSFKTAADVKASTNLLVNRIKEAQARATTLLPASTSRHVHLPLSIKKRTATQTQAT</sequence>
<dbReference type="OrthoDB" id="410155at2759"/>
<dbReference type="AlphaFoldDB" id="A0A4C1X8P8"/>
<gene>
    <name evidence="1" type="ORF">EVAR_35508_1</name>
</gene>
<proteinExistence type="predicted"/>
<dbReference type="EMBL" id="BGZK01000743">
    <property type="protein sequence ID" value="GBP58729.1"/>
    <property type="molecule type" value="Genomic_DNA"/>
</dbReference>
<name>A0A4C1X8P8_EUMVA</name>
<organism evidence="1 2">
    <name type="scientific">Eumeta variegata</name>
    <name type="common">Bagworm moth</name>
    <name type="synonym">Eumeta japonica</name>
    <dbReference type="NCBI Taxonomy" id="151549"/>
    <lineage>
        <taxon>Eukaryota</taxon>
        <taxon>Metazoa</taxon>
        <taxon>Ecdysozoa</taxon>
        <taxon>Arthropoda</taxon>
        <taxon>Hexapoda</taxon>
        <taxon>Insecta</taxon>
        <taxon>Pterygota</taxon>
        <taxon>Neoptera</taxon>
        <taxon>Endopterygota</taxon>
        <taxon>Lepidoptera</taxon>
        <taxon>Glossata</taxon>
        <taxon>Ditrysia</taxon>
        <taxon>Tineoidea</taxon>
        <taxon>Psychidae</taxon>
        <taxon>Oiketicinae</taxon>
        <taxon>Eumeta</taxon>
    </lineage>
</organism>
<reference evidence="1 2" key="1">
    <citation type="journal article" date="2019" name="Commun. Biol.">
        <title>The bagworm genome reveals a unique fibroin gene that provides high tensile strength.</title>
        <authorList>
            <person name="Kono N."/>
            <person name="Nakamura H."/>
            <person name="Ohtoshi R."/>
            <person name="Tomita M."/>
            <person name="Numata K."/>
            <person name="Arakawa K."/>
        </authorList>
    </citation>
    <scope>NUCLEOTIDE SEQUENCE [LARGE SCALE GENOMIC DNA]</scope>
</reference>
<dbReference type="Proteomes" id="UP000299102">
    <property type="component" value="Unassembled WGS sequence"/>
</dbReference>
<keyword evidence="2" id="KW-1185">Reference proteome</keyword>
<evidence type="ECO:0000313" key="1">
    <source>
        <dbReference type="EMBL" id="GBP58729.1"/>
    </source>
</evidence>
<evidence type="ECO:0000313" key="2">
    <source>
        <dbReference type="Proteomes" id="UP000299102"/>
    </source>
</evidence>
<accession>A0A4C1X8P8</accession>